<dbReference type="SUPFAM" id="SSF56954">
    <property type="entry name" value="Outer membrane efflux proteins (OEP)"/>
    <property type="match status" value="1"/>
</dbReference>
<keyword evidence="2" id="KW-0812">Transmembrane</keyword>
<dbReference type="GO" id="GO:0015562">
    <property type="term" value="F:efflux transmembrane transporter activity"/>
    <property type="evidence" value="ECO:0007669"/>
    <property type="project" value="InterPro"/>
</dbReference>
<dbReference type="EMBL" id="JRKN01000033">
    <property type="protein sequence ID" value="KGJ02680.1"/>
    <property type="molecule type" value="Genomic_DNA"/>
</dbReference>
<dbReference type="InterPro" id="IPR010131">
    <property type="entry name" value="MdtP/NodT-like"/>
</dbReference>
<comment type="similarity">
    <text evidence="1 2">Belongs to the outer membrane factor (OMF) (TC 1.B.17) family.</text>
</comment>
<dbReference type="AlphaFoldDB" id="A0A099EWA2"/>
<keyword evidence="4" id="KW-1185">Reference proteome</keyword>
<dbReference type="PANTHER" id="PTHR30203">
    <property type="entry name" value="OUTER MEMBRANE CATION EFFLUX PROTEIN"/>
    <property type="match status" value="1"/>
</dbReference>
<sequence length="454" mass="48139">MSRRGLVTGMGATLALLAACSEVSYTEPQADVAMAFSGDSPARHAGANTWWHAFRDPQLDHLIAAGLARNLDVHSAIATIHEAEANARLVGASDLPQVNAEAAARRHRDEAGIVESSSATLGVSWLIDLFGQNRAAREGAAARLDAAWLSADVARLTVLSAVASAYVDARYFQEARSLTRQSLESRRHSLGLTRSESEFGSAGRLEVLQAEQLVVQAEAELPAFEVGFDQAINRLATLTAGRTADIAARMRKGGAQPRARYSASVGVPADVIRARPDVRMAERSLAAAVADVGEAQADFYPRLTLSGSITPTNVRRGGSTTTWGFGPQISLPLFTGGANEARLSAAQARAEKARITWQAAVLRAVEEVENALAGYNRDGRAVDAQNRLVTNARETVDLTRYSYEQGQADFFPVLDAERHLLSARQGLAAAARQQALNFIALSAASAGGIGLATG</sequence>
<dbReference type="Proteomes" id="UP000029846">
    <property type="component" value="Unassembled WGS sequence"/>
</dbReference>
<organism evidence="3 4">
    <name type="scientific">Paracoccus halophilus</name>
    <dbReference type="NCBI Taxonomy" id="376733"/>
    <lineage>
        <taxon>Bacteria</taxon>
        <taxon>Pseudomonadati</taxon>
        <taxon>Pseudomonadota</taxon>
        <taxon>Alphaproteobacteria</taxon>
        <taxon>Rhodobacterales</taxon>
        <taxon>Paracoccaceae</taxon>
        <taxon>Paracoccus</taxon>
    </lineage>
</organism>
<dbReference type="InterPro" id="IPR003423">
    <property type="entry name" value="OMP_efflux"/>
</dbReference>
<comment type="caution">
    <text evidence="3">The sequence shown here is derived from an EMBL/GenBank/DDBJ whole genome shotgun (WGS) entry which is preliminary data.</text>
</comment>
<dbReference type="PANTHER" id="PTHR30203:SF32">
    <property type="entry name" value="CATION EFFLUX SYSTEM PROTEIN CUSC"/>
    <property type="match status" value="1"/>
</dbReference>
<evidence type="ECO:0000256" key="1">
    <source>
        <dbReference type="ARBA" id="ARBA00007613"/>
    </source>
</evidence>
<gene>
    <name evidence="3" type="ORF">IT41_16705</name>
</gene>
<keyword evidence="2" id="KW-0449">Lipoprotein</keyword>
<dbReference type="Pfam" id="PF02321">
    <property type="entry name" value="OEP"/>
    <property type="match status" value="2"/>
</dbReference>
<reference evidence="3 4" key="2">
    <citation type="submission" date="2014-10" db="EMBL/GenBank/DDBJ databases">
        <title>Paracoccus sanguinis sp. nov., isolated from clinical specimens of New York State patients.</title>
        <authorList>
            <person name="Mingle L.A."/>
            <person name="Cole J.A."/>
            <person name="Lapierre P."/>
            <person name="Musser K.A."/>
        </authorList>
    </citation>
    <scope>NUCLEOTIDE SEQUENCE [LARGE SCALE GENOMIC DNA]</scope>
    <source>
        <strain evidence="3 4">JCM 14014</strain>
    </source>
</reference>
<dbReference type="GO" id="GO:0005886">
    <property type="term" value="C:plasma membrane"/>
    <property type="evidence" value="ECO:0007669"/>
    <property type="project" value="UniProtKB-SubCell"/>
</dbReference>
<name>A0A099EWA2_9RHOB</name>
<accession>A0A099EWA2</accession>
<dbReference type="Gene3D" id="2.20.200.10">
    <property type="entry name" value="Outer membrane efflux proteins (OEP)"/>
    <property type="match status" value="1"/>
</dbReference>
<dbReference type="eggNOG" id="COG1538">
    <property type="taxonomic scope" value="Bacteria"/>
</dbReference>
<dbReference type="Gene3D" id="1.20.1600.10">
    <property type="entry name" value="Outer membrane efflux proteins (OEP)"/>
    <property type="match status" value="1"/>
</dbReference>
<proteinExistence type="inferred from homology"/>
<dbReference type="PROSITE" id="PS51257">
    <property type="entry name" value="PROKAR_LIPOPROTEIN"/>
    <property type="match status" value="1"/>
</dbReference>
<dbReference type="OrthoDB" id="7181739at2"/>
<comment type="subcellular location">
    <subcellularLocation>
        <location evidence="2">Cell membrane</location>
        <topology evidence="2">Lipid-anchor</topology>
    </subcellularLocation>
</comment>
<dbReference type="NCBIfam" id="TIGR01845">
    <property type="entry name" value="outer_NodT"/>
    <property type="match status" value="1"/>
</dbReference>
<evidence type="ECO:0000313" key="3">
    <source>
        <dbReference type="EMBL" id="KGJ02680.1"/>
    </source>
</evidence>
<dbReference type="STRING" id="376733.SAMN04487972_13022"/>
<evidence type="ECO:0000313" key="4">
    <source>
        <dbReference type="Proteomes" id="UP000029846"/>
    </source>
</evidence>
<evidence type="ECO:0000256" key="2">
    <source>
        <dbReference type="RuleBase" id="RU362097"/>
    </source>
</evidence>
<keyword evidence="2" id="KW-0564">Palmitate</keyword>
<keyword evidence="2" id="KW-1134">Transmembrane beta strand</keyword>
<protein>
    <submittedName>
        <fullName evidence="3">RND transporter</fullName>
    </submittedName>
</protein>
<keyword evidence="2" id="KW-0472">Membrane</keyword>
<reference evidence="3 4" key="1">
    <citation type="submission" date="2014-09" db="EMBL/GenBank/DDBJ databases">
        <authorList>
            <person name="McGinnis J.M."/>
            <person name="Wolfgang W.J."/>
        </authorList>
    </citation>
    <scope>NUCLEOTIDE SEQUENCE [LARGE SCALE GENOMIC DNA]</scope>
    <source>
        <strain evidence="3 4">JCM 14014</strain>
    </source>
</reference>